<dbReference type="EMBL" id="BSUM01000001">
    <property type="protein sequence ID" value="GMA31992.1"/>
    <property type="molecule type" value="Genomic_DNA"/>
</dbReference>
<organism evidence="3 4">
    <name type="scientific">Litorihabitans aurantiacus</name>
    <dbReference type="NCBI Taxonomy" id="1930061"/>
    <lineage>
        <taxon>Bacteria</taxon>
        <taxon>Bacillati</taxon>
        <taxon>Actinomycetota</taxon>
        <taxon>Actinomycetes</taxon>
        <taxon>Micrococcales</taxon>
        <taxon>Beutenbergiaceae</taxon>
        <taxon>Litorihabitans</taxon>
    </lineage>
</organism>
<keyword evidence="2" id="KW-1133">Transmembrane helix</keyword>
<reference evidence="3" key="1">
    <citation type="journal article" date="2014" name="Int. J. Syst. Evol. Microbiol.">
        <title>Complete genome sequence of Corynebacterium casei LMG S-19264T (=DSM 44701T), isolated from a smear-ripened cheese.</title>
        <authorList>
            <consortium name="US DOE Joint Genome Institute (JGI-PGF)"/>
            <person name="Walter F."/>
            <person name="Albersmeier A."/>
            <person name="Kalinowski J."/>
            <person name="Ruckert C."/>
        </authorList>
    </citation>
    <scope>NUCLEOTIDE SEQUENCE</scope>
    <source>
        <strain evidence="3">NBRC 112290</strain>
    </source>
</reference>
<protein>
    <submittedName>
        <fullName evidence="3">Uncharacterized protein</fullName>
    </submittedName>
</protein>
<feature type="region of interest" description="Disordered" evidence="1">
    <location>
        <begin position="179"/>
        <end position="203"/>
    </location>
</feature>
<evidence type="ECO:0000313" key="3">
    <source>
        <dbReference type="EMBL" id="GMA31992.1"/>
    </source>
</evidence>
<name>A0AA38CTM5_9MICO</name>
<feature type="transmembrane region" description="Helical" evidence="2">
    <location>
        <begin position="27"/>
        <end position="48"/>
    </location>
</feature>
<evidence type="ECO:0000256" key="1">
    <source>
        <dbReference type="SAM" id="MobiDB-lite"/>
    </source>
</evidence>
<sequence length="203" mass="19723">MTPAAPSGRPPIVTAPPSGAGGALRTLAVLGALVTAAVGVLLVQQALVGVGLVGGEGWVASALAWLEAQAGVTVIVLGAVVLAVGVLVLRAASVAGRRHASEVAGEGGLVAEDVDVARLASAAASRANGALGASSLASPTRVDVVVTSTGDPRVPARAETEVVRVLTAIGVDRGVEVRADGASRRTAARPGPSTAESGEDPDA</sequence>
<accession>A0AA38CTM5</accession>
<keyword evidence="4" id="KW-1185">Reference proteome</keyword>
<keyword evidence="2" id="KW-0472">Membrane</keyword>
<dbReference type="Proteomes" id="UP001157161">
    <property type="component" value="Unassembled WGS sequence"/>
</dbReference>
<dbReference type="RefSeq" id="WP_284250710.1">
    <property type="nucleotide sequence ID" value="NZ_BSUM01000001.1"/>
</dbReference>
<feature type="transmembrane region" description="Helical" evidence="2">
    <location>
        <begin position="68"/>
        <end position="89"/>
    </location>
</feature>
<evidence type="ECO:0000256" key="2">
    <source>
        <dbReference type="SAM" id="Phobius"/>
    </source>
</evidence>
<reference evidence="3" key="2">
    <citation type="submission" date="2023-02" db="EMBL/GenBank/DDBJ databases">
        <authorList>
            <person name="Sun Q."/>
            <person name="Mori K."/>
        </authorList>
    </citation>
    <scope>NUCLEOTIDE SEQUENCE</scope>
    <source>
        <strain evidence="3">NBRC 112290</strain>
    </source>
</reference>
<keyword evidence="2" id="KW-0812">Transmembrane</keyword>
<dbReference type="AlphaFoldDB" id="A0AA38CTM5"/>
<gene>
    <name evidence="3" type="ORF">GCM10025875_19840</name>
</gene>
<evidence type="ECO:0000313" key="4">
    <source>
        <dbReference type="Proteomes" id="UP001157161"/>
    </source>
</evidence>
<comment type="caution">
    <text evidence="3">The sequence shown here is derived from an EMBL/GenBank/DDBJ whole genome shotgun (WGS) entry which is preliminary data.</text>
</comment>
<proteinExistence type="predicted"/>